<evidence type="ECO:0000256" key="1">
    <source>
        <dbReference type="SAM" id="Phobius"/>
    </source>
</evidence>
<dbReference type="AlphaFoldDB" id="A0A1H0V355"/>
<proteinExistence type="predicted"/>
<keyword evidence="3" id="KW-1185">Reference proteome</keyword>
<evidence type="ECO:0000313" key="2">
    <source>
        <dbReference type="EMBL" id="SDP72506.1"/>
    </source>
</evidence>
<accession>A0A1H0V355</accession>
<keyword evidence="1" id="KW-0812">Transmembrane</keyword>
<evidence type="ECO:0000313" key="3">
    <source>
        <dbReference type="Proteomes" id="UP000199073"/>
    </source>
</evidence>
<name>A0A1H0V355_9BACT</name>
<sequence>MPFVWGSGLGLRVFDIVNSQIQLIVVAFCLAAIPCTLSVEMRNKGNWCISEWHYSIVKQIGGCNRSFGGVELGKSNLAIGINEGLVVDSADTLDCADIESILRTEIARVCTRVCSLSAEFMEVQFPVRYMSRNSMTAEPGIKGGLQGLPPPSHLANVHEQNLYRRPYQTFGDSRPRSYTVSCRKLAALSRPCRPSRIFFAQYIRRYPWSFAPCTRSI</sequence>
<feature type="transmembrane region" description="Helical" evidence="1">
    <location>
        <begin position="20"/>
        <end position="39"/>
    </location>
</feature>
<dbReference type="EMBL" id="FNJI01000039">
    <property type="protein sequence ID" value="SDP72506.1"/>
    <property type="molecule type" value="Genomic_DNA"/>
</dbReference>
<organism evidence="2 3">
    <name type="scientific">Desulforhopalus singaporensis</name>
    <dbReference type="NCBI Taxonomy" id="91360"/>
    <lineage>
        <taxon>Bacteria</taxon>
        <taxon>Pseudomonadati</taxon>
        <taxon>Thermodesulfobacteriota</taxon>
        <taxon>Desulfobulbia</taxon>
        <taxon>Desulfobulbales</taxon>
        <taxon>Desulfocapsaceae</taxon>
        <taxon>Desulforhopalus</taxon>
    </lineage>
</organism>
<reference evidence="2 3" key="1">
    <citation type="submission" date="2016-10" db="EMBL/GenBank/DDBJ databases">
        <authorList>
            <person name="de Groot N.N."/>
        </authorList>
    </citation>
    <scope>NUCLEOTIDE SEQUENCE [LARGE SCALE GENOMIC DNA]</scope>
    <source>
        <strain evidence="2 3">DSM 12130</strain>
    </source>
</reference>
<gene>
    <name evidence="2" type="ORF">SAMN05660330_03837</name>
</gene>
<dbReference type="Proteomes" id="UP000199073">
    <property type="component" value="Unassembled WGS sequence"/>
</dbReference>
<protein>
    <submittedName>
        <fullName evidence="2">Uncharacterized protein</fullName>
    </submittedName>
</protein>
<keyword evidence="1" id="KW-0472">Membrane</keyword>
<keyword evidence="1" id="KW-1133">Transmembrane helix</keyword>